<dbReference type="STRING" id="1385699.A7A78_08590"/>
<feature type="transmembrane region" description="Helical" evidence="1">
    <location>
        <begin position="7"/>
        <end position="27"/>
    </location>
</feature>
<reference evidence="2 3" key="1">
    <citation type="submission" date="2016-05" db="EMBL/GenBank/DDBJ databases">
        <title>Genome sequencing of Vitellibacter soesokkakensis RSSK-12.</title>
        <authorList>
            <person name="Thevarajoo S."/>
            <person name="Selvaratnam C."/>
            <person name="Goh K.M."/>
            <person name="Chan K.-G."/>
            <person name="Chong C.S."/>
        </authorList>
    </citation>
    <scope>NUCLEOTIDE SEQUENCE [LARGE SCALE GENOMIC DNA]</scope>
    <source>
        <strain evidence="2 3">RSSK-12</strain>
    </source>
</reference>
<comment type="caution">
    <text evidence="2">The sequence shown here is derived from an EMBL/GenBank/DDBJ whole genome shotgun (WGS) entry which is preliminary data.</text>
</comment>
<dbReference type="Proteomes" id="UP000077552">
    <property type="component" value="Unassembled WGS sequence"/>
</dbReference>
<accession>A0A1A9LHC2</accession>
<keyword evidence="1" id="KW-0812">Transmembrane</keyword>
<evidence type="ECO:0000313" key="3">
    <source>
        <dbReference type="Proteomes" id="UP000077552"/>
    </source>
</evidence>
<dbReference type="EMBL" id="LXIE01000002">
    <property type="protein sequence ID" value="OAD92286.1"/>
    <property type="molecule type" value="Genomic_DNA"/>
</dbReference>
<dbReference type="AlphaFoldDB" id="A0A1A9LHC2"/>
<evidence type="ECO:0000313" key="2">
    <source>
        <dbReference type="EMBL" id="OAD92286.1"/>
    </source>
</evidence>
<protein>
    <submittedName>
        <fullName evidence="2">Uncharacterized protein</fullName>
    </submittedName>
</protein>
<organism evidence="2 3">
    <name type="scientific">Aequorivita soesokkakensis</name>
    <dbReference type="NCBI Taxonomy" id="1385699"/>
    <lineage>
        <taxon>Bacteria</taxon>
        <taxon>Pseudomonadati</taxon>
        <taxon>Bacteroidota</taxon>
        <taxon>Flavobacteriia</taxon>
        <taxon>Flavobacteriales</taxon>
        <taxon>Flavobacteriaceae</taxon>
        <taxon>Aequorivita</taxon>
    </lineage>
</organism>
<keyword evidence="1" id="KW-1133">Transmembrane helix</keyword>
<keyword evidence="1" id="KW-0472">Membrane</keyword>
<sequence length="154" mass="18372">MNKKLKILLSIFLIIILGIFIYEEYFLTKRYEFKIDNYQINVKADECETCYLDWTINNYIKISDLTNKTKTTIEFYTEGPRLEFGLNADKTELIINCPGFDTKIVDLTNLKEIEFVDYNEMQSKISDFEIMVTINRKKELFELEHPQPPSIKWE</sequence>
<keyword evidence="3" id="KW-1185">Reference proteome</keyword>
<name>A0A1A9LHC2_9FLAO</name>
<proteinExistence type="predicted"/>
<evidence type="ECO:0000256" key="1">
    <source>
        <dbReference type="SAM" id="Phobius"/>
    </source>
</evidence>
<gene>
    <name evidence="2" type="ORF">A7A78_08590</name>
</gene>